<evidence type="ECO:0000313" key="4">
    <source>
        <dbReference type="RefSeq" id="XP_055887391.1"/>
    </source>
</evidence>
<name>A0A2C9M2G6_BIOGL</name>
<dbReference type="KEGG" id="bgt:106068594"/>
<sequence>MAPVQQEKSVPNLPPLRETILVLVVSLSVVCAFTDLRSIPCMTPYLQNLVPPKRSVWSGVIQLSLVCHSGFDIALNSPLDGRFECKPDGKPWKPDFIPDCNPLMRPQSIAIKVIISHSTLCSSLITAKVSSDNSSIVFASRTVNILELCQRSKISSSCRVASLLLACSNNESKLFLKLTTKFSDAVNSELVRGESTSLIDSLVQQMNIPNNASMPHVIDGEGCQPGTLGAYDDKIGAVCRGCSLGHYLSSNNTCLPCPPGYYSDVPLRQRCNVCPGLVSVAENVWAKVNATGQWMAFAISMCPKFYNEPNVNLSIAKALEAINKAYNSSNRPEVCIVVCVFLMLLYGLVEGKLSR</sequence>
<proteinExistence type="predicted"/>
<gene>
    <name evidence="1" type="primary">106068594</name>
    <name evidence="4" type="synonym">LOC106068594</name>
</gene>
<dbReference type="AlphaFoldDB" id="A0A2C9M2G6"/>
<evidence type="ECO:0000313" key="1">
    <source>
        <dbReference type="EnsemblMetazoa" id="BGLB037773-PA"/>
    </source>
</evidence>
<reference evidence="1" key="1">
    <citation type="submission" date="2020-05" db="UniProtKB">
        <authorList>
            <consortium name="EnsemblMetazoa"/>
        </authorList>
    </citation>
    <scope>IDENTIFICATION</scope>
    <source>
        <strain evidence="1">BB02</strain>
    </source>
</reference>
<dbReference type="OMA" id="FEICPAR"/>
<keyword evidence="3" id="KW-1185">Reference proteome</keyword>
<dbReference type="Gene3D" id="2.10.50.10">
    <property type="entry name" value="Tumor Necrosis Factor Receptor, subunit A, domain 2"/>
    <property type="match status" value="1"/>
</dbReference>
<protein>
    <submittedName>
        <fullName evidence="4">Uncharacterized protein LOC106068594</fullName>
    </submittedName>
</protein>
<reference evidence="4" key="2">
    <citation type="submission" date="2025-04" db="UniProtKB">
        <authorList>
            <consortium name="RefSeq"/>
        </authorList>
    </citation>
    <scope>IDENTIFICATION</scope>
</reference>
<dbReference type="OrthoDB" id="439917at2759"/>
<evidence type="ECO:0000313" key="3">
    <source>
        <dbReference type="Proteomes" id="UP001165740"/>
    </source>
</evidence>
<evidence type="ECO:0000313" key="2">
    <source>
        <dbReference type="Proteomes" id="UP000076420"/>
    </source>
</evidence>
<dbReference type="Proteomes" id="UP001165740">
    <property type="component" value="Chromosome 6"/>
</dbReference>
<dbReference type="RefSeq" id="XP_055887391.1">
    <property type="nucleotide sequence ID" value="XM_056031416.1"/>
</dbReference>
<organism evidence="1 2">
    <name type="scientific">Biomphalaria glabrata</name>
    <name type="common">Bloodfluke planorb</name>
    <name type="synonym">Freshwater snail</name>
    <dbReference type="NCBI Taxonomy" id="6526"/>
    <lineage>
        <taxon>Eukaryota</taxon>
        <taxon>Metazoa</taxon>
        <taxon>Spiralia</taxon>
        <taxon>Lophotrochozoa</taxon>
        <taxon>Mollusca</taxon>
        <taxon>Gastropoda</taxon>
        <taxon>Heterobranchia</taxon>
        <taxon>Euthyneura</taxon>
        <taxon>Panpulmonata</taxon>
        <taxon>Hygrophila</taxon>
        <taxon>Lymnaeoidea</taxon>
        <taxon>Planorbidae</taxon>
        <taxon>Biomphalaria</taxon>
    </lineage>
</organism>
<dbReference type="SMART" id="SM01411">
    <property type="entry name" value="Ephrin_rec_like"/>
    <property type="match status" value="1"/>
</dbReference>
<dbReference type="Proteomes" id="UP000076420">
    <property type="component" value="Unassembled WGS sequence"/>
</dbReference>
<accession>A0A2C9M2G6</accession>
<dbReference type="EnsemblMetazoa" id="BGLB037773-RA">
    <property type="protein sequence ID" value="BGLB037773-PA"/>
    <property type="gene ID" value="BGLB037773"/>
</dbReference>
<dbReference type="VEuPathDB" id="VectorBase:BGLB037773"/>
<dbReference type="VEuPathDB" id="VectorBase:BGLAX_049887"/>